<feature type="region of interest" description="Disordered" evidence="1">
    <location>
        <begin position="344"/>
        <end position="368"/>
    </location>
</feature>
<evidence type="ECO:0000313" key="2">
    <source>
        <dbReference type="EMBL" id="CAG8572278.1"/>
    </source>
</evidence>
<keyword evidence="3" id="KW-1185">Reference proteome</keyword>
<dbReference type="EMBL" id="CAJVPP010001773">
    <property type="protein sequence ID" value="CAG8572278.1"/>
    <property type="molecule type" value="Genomic_DNA"/>
</dbReference>
<feature type="region of interest" description="Disordered" evidence="1">
    <location>
        <begin position="1"/>
        <end position="69"/>
    </location>
</feature>
<reference evidence="2" key="1">
    <citation type="submission" date="2021-06" db="EMBL/GenBank/DDBJ databases">
        <authorList>
            <person name="Kallberg Y."/>
            <person name="Tangrot J."/>
            <person name="Rosling A."/>
        </authorList>
    </citation>
    <scope>NUCLEOTIDE SEQUENCE</scope>
    <source>
        <strain evidence="2">87-6 pot B 2015</strain>
    </source>
</reference>
<protein>
    <submittedName>
        <fullName evidence="2">9822_t:CDS:1</fullName>
    </submittedName>
</protein>
<proteinExistence type="predicted"/>
<dbReference type="AlphaFoldDB" id="A0A9N9FYM5"/>
<organism evidence="2 3">
    <name type="scientific">Funneliformis mosseae</name>
    <name type="common">Endomycorrhizal fungus</name>
    <name type="synonym">Glomus mosseae</name>
    <dbReference type="NCBI Taxonomy" id="27381"/>
    <lineage>
        <taxon>Eukaryota</taxon>
        <taxon>Fungi</taxon>
        <taxon>Fungi incertae sedis</taxon>
        <taxon>Mucoromycota</taxon>
        <taxon>Glomeromycotina</taxon>
        <taxon>Glomeromycetes</taxon>
        <taxon>Glomerales</taxon>
        <taxon>Glomeraceae</taxon>
        <taxon>Funneliformis</taxon>
    </lineage>
</organism>
<evidence type="ECO:0000256" key="1">
    <source>
        <dbReference type="SAM" id="MobiDB-lite"/>
    </source>
</evidence>
<evidence type="ECO:0000313" key="3">
    <source>
        <dbReference type="Proteomes" id="UP000789375"/>
    </source>
</evidence>
<dbReference type="Proteomes" id="UP000789375">
    <property type="component" value="Unassembled WGS sequence"/>
</dbReference>
<sequence length="368" mass="41797">MGLPMYVSPSLSKRQLPPKQPTSPPPYTPPVEDDFEEAYQNSRTSAFGNGRDFVHRNPATSSLPIYSDIPEPRFVTQPETRSQRPRSTTLPYNVVQQHIQRLHQLHQIHRTREPSSNLASRRGLHSAHLLNLNRTQQQLLQQQAALRLQDRNLNSELAFAAARERLDEHNNINDHINPSHRNHSSSAALDNVIRRVNLLRQHHESRFMRPSSSRHSSSRHHRSITGHTSGRSSNSRNSSSTVNLERRDELVQRGIDIPSSSTVRLPTSQLPEPTMLYPNEHSASPSPPVPRLSTWRHIQVPDDHHHISRILSPIPRRYDARLSASLPNGNEHELLETNVDNRSNVDRVLNGNDSVRTEQRGSASGEVC</sequence>
<comment type="caution">
    <text evidence="2">The sequence shown here is derived from an EMBL/GenBank/DDBJ whole genome shotgun (WGS) entry which is preliminary data.</text>
</comment>
<feature type="region of interest" description="Disordered" evidence="1">
    <location>
        <begin position="204"/>
        <end position="290"/>
    </location>
</feature>
<gene>
    <name evidence="2" type="ORF">FMOSSE_LOCUS7517</name>
</gene>
<feature type="compositionally biased region" description="Pro residues" evidence="1">
    <location>
        <begin position="18"/>
        <end position="29"/>
    </location>
</feature>
<name>A0A9N9FYM5_FUNMO</name>
<feature type="compositionally biased region" description="Low complexity" evidence="1">
    <location>
        <begin position="229"/>
        <end position="240"/>
    </location>
</feature>
<feature type="compositionally biased region" description="Polar residues" evidence="1">
    <location>
        <begin position="258"/>
        <end position="271"/>
    </location>
</feature>
<accession>A0A9N9FYM5</accession>